<dbReference type="InterPro" id="IPR058625">
    <property type="entry name" value="MdtA-like_BSH"/>
</dbReference>
<evidence type="ECO:0000313" key="9">
    <source>
        <dbReference type="EMBL" id="CAI9119949.1"/>
    </source>
</evidence>
<evidence type="ECO:0000256" key="6">
    <source>
        <dbReference type="SAM" id="Phobius"/>
    </source>
</evidence>
<keyword evidence="2 6" id="KW-0812">Transmembrane</keyword>
<dbReference type="NCBIfam" id="TIGR01730">
    <property type="entry name" value="RND_mfp"/>
    <property type="match status" value="1"/>
</dbReference>
<evidence type="ECO:0000256" key="4">
    <source>
        <dbReference type="ARBA" id="ARBA00023136"/>
    </source>
</evidence>
<dbReference type="InterPro" id="IPR058634">
    <property type="entry name" value="AaeA-lik-b-barrel"/>
</dbReference>
<comment type="similarity">
    <text evidence="1">Belongs to the membrane fusion protein (MFP) (TC 8.A.1) family.</text>
</comment>
<feature type="domain" description="p-hydroxybenzoic acid efflux pump subunit AaeA-like beta-barrel" evidence="8">
    <location>
        <begin position="191"/>
        <end position="286"/>
    </location>
</feature>
<evidence type="ECO:0000259" key="8">
    <source>
        <dbReference type="Pfam" id="PF25963"/>
    </source>
</evidence>
<evidence type="ECO:0000256" key="2">
    <source>
        <dbReference type="ARBA" id="ARBA00022692"/>
    </source>
</evidence>
<keyword evidence="4 6" id="KW-0472">Membrane</keyword>
<comment type="caution">
    <text evidence="9">The sequence shown here is derived from an EMBL/GenBank/DDBJ whole genome shotgun (WGS) entry which is preliminary data.</text>
</comment>
<dbReference type="SUPFAM" id="SSF111369">
    <property type="entry name" value="HlyD-like secretion proteins"/>
    <property type="match status" value="1"/>
</dbReference>
<dbReference type="Pfam" id="PF25963">
    <property type="entry name" value="Beta-barrel_AAEA"/>
    <property type="match status" value="1"/>
</dbReference>
<evidence type="ECO:0000313" key="10">
    <source>
        <dbReference type="Proteomes" id="UP001176960"/>
    </source>
</evidence>
<feature type="coiled-coil region" evidence="5">
    <location>
        <begin position="91"/>
        <end position="144"/>
    </location>
</feature>
<evidence type="ECO:0000256" key="5">
    <source>
        <dbReference type="SAM" id="Coils"/>
    </source>
</evidence>
<accession>A0AA35UH55</accession>
<evidence type="ECO:0000259" key="7">
    <source>
        <dbReference type="Pfam" id="PF25917"/>
    </source>
</evidence>
<reference evidence="9" key="1">
    <citation type="submission" date="2023-03" db="EMBL/GenBank/DDBJ databases">
        <authorList>
            <person name="Cleenwerck I."/>
        </authorList>
    </citation>
    <scope>NUCLEOTIDE SEQUENCE</scope>
    <source>
        <strain evidence="9">LMG 32879</strain>
    </source>
</reference>
<dbReference type="AlphaFoldDB" id="A0AA35UH55"/>
<dbReference type="EMBL" id="CATKSH010000003">
    <property type="protein sequence ID" value="CAI9119949.1"/>
    <property type="molecule type" value="Genomic_DNA"/>
</dbReference>
<keyword evidence="10" id="KW-1185">Reference proteome</keyword>
<gene>
    <name evidence="9" type="ORF">LMG32879_000775</name>
</gene>
<evidence type="ECO:0000256" key="3">
    <source>
        <dbReference type="ARBA" id="ARBA00022989"/>
    </source>
</evidence>
<dbReference type="InterPro" id="IPR006143">
    <property type="entry name" value="RND_pump_MFP"/>
</dbReference>
<dbReference type="Pfam" id="PF25917">
    <property type="entry name" value="BSH_RND"/>
    <property type="match status" value="1"/>
</dbReference>
<dbReference type="PANTHER" id="PTHR30367">
    <property type="entry name" value="P-HYDROXYBENZOIC ACID EFFLUX PUMP SUBUNIT AAEA-RELATED"/>
    <property type="match status" value="1"/>
</dbReference>
<organism evidence="9 10">
    <name type="scientific">Brytella acorum</name>
    <dbReference type="NCBI Taxonomy" id="2959299"/>
    <lineage>
        <taxon>Bacteria</taxon>
        <taxon>Pseudomonadati</taxon>
        <taxon>Pseudomonadota</taxon>
        <taxon>Alphaproteobacteria</taxon>
        <taxon>Acetobacterales</taxon>
        <taxon>Acetobacteraceae</taxon>
        <taxon>Brytella</taxon>
    </lineage>
</organism>
<dbReference type="Gene3D" id="2.40.30.170">
    <property type="match status" value="1"/>
</dbReference>
<dbReference type="RefSeq" id="WP_289841151.1">
    <property type="nucleotide sequence ID" value="NZ_CATKSH010000003.1"/>
</dbReference>
<dbReference type="GO" id="GO:0022857">
    <property type="term" value="F:transmembrane transporter activity"/>
    <property type="evidence" value="ECO:0007669"/>
    <property type="project" value="InterPro"/>
</dbReference>
<keyword evidence="5" id="KW-0175">Coiled coil</keyword>
<sequence>MLPHAYRLIRMAITAGLLIVAAIVTVVLWDYYTASPWTRNGQVRTQVANIAPRVSGQILEVNVHDNQYVRKGDVLYVIDPFDFHVQLDVARANVAQRKAEMEFRIAQAERRRLIPGIAVSREEKQQFEAEAAQAKAMYEGAAAAERQAAINLDRSTVHSPINGWVTNLIMRPGDFATAGHVNIQIIDSEAFWVDGYFEETKVHGITEGDPVRVDLMGFHTPLMGHVESITRGIASRNAATSTQGLPLVDPVYTWVRLAQRIPVRVHLDEVPPGLVLSAGMTATVTIVTEEGKRRHLSTRDAIKHMGYDLRRATGHW</sequence>
<dbReference type="PANTHER" id="PTHR30367:SF1">
    <property type="entry name" value="MULTIDRUG RESISTANCE PROTEIN MDTN"/>
    <property type="match status" value="1"/>
</dbReference>
<proteinExistence type="inferred from homology"/>
<name>A0AA35UH55_9PROT</name>
<dbReference type="Proteomes" id="UP001176960">
    <property type="component" value="Unassembled WGS sequence"/>
</dbReference>
<feature type="transmembrane region" description="Helical" evidence="6">
    <location>
        <begin position="12"/>
        <end position="32"/>
    </location>
</feature>
<protein>
    <submittedName>
        <fullName evidence="9">HlyD family secretion protein</fullName>
    </submittedName>
</protein>
<dbReference type="GO" id="GO:0016020">
    <property type="term" value="C:membrane"/>
    <property type="evidence" value="ECO:0007669"/>
    <property type="project" value="InterPro"/>
</dbReference>
<keyword evidence="3 6" id="KW-1133">Transmembrane helix</keyword>
<dbReference type="InterPro" id="IPR050393">
    <property type="entry name" value="MFP_Efflux_Pump"/>
</dbReference>
<dbReference type="Gene3D" id="2.40.50.100">
    <property type="match status" value="1"/>
</dbReference>
<feature type="domain" description="Multidrug resistance protein MdtA-like barrel-sandwich hybrid" evidence="7">
    <location>
        <begin position="47"/>
        <end position="186"/>
    </location>
</feature>
<evidence type="ECO:0000256" key="1">
    <source>
        <dbReference type="ARBA" id="ARBA00009477"/>
    </source>
</evidence>